<sequence length="299" mass="32985">MCLLMMGTAFGESGWQPLWQPKENTPGYDAAAPAEYKLDAERTTSIHMPAYSLYLPEGRPGKPMPAVCIFPGGAYCILALDLEGSELAGWLNKQGIAAIVVKYRVSSDPKHPERFPRQLMDARRAIRTVRSHAKEWNIDPDKIGVIGFSAGGHLAALATTWTGPLEGETDDAIDKISPAVNFGMFIYPVISMGRPYTHSSLKGLFPQQYVQGEGMARVSPDRQVTEQTPPLFVVQSADDFVSPLNSLDIVRAAQEKGVPVEYHLYRTGGHGYGVRLQNKPTDAWPQAAEQWLKQFKPEN</sequence>
<dbReference type="STRING" id="1679444.PYTT_1228"/>
<name>A0A1C7P9N7_9BACT</name>
<dbReference type="InterPro" id="IPR029058">
    <property type="entry name" value="AB_hydrolase_fold"/>
</dbReference>
<dbReference type="EMBL" id="LT629973">
    <property type="protein sequence ID" value="SEH85452.1"/>
    <property type="molecule type" value="Genomic_DNA"/>
</dbReference>
<dbReference type="Proteomes" id="UP000176204">
    <property type="component" value="Chromosome I"/>
</dbReference>
<gene>
    <name evidence="3" type="ORF">PYTT_1228</name>
</gene>
<dbReference type="Pfam" id="PF20434">
    <property type="entry name" value="BD-FAE"/>
    <property type="match status" value="1"/>
</dbReference>
<dbReference type="InterPro" id="IPR049492">
    <property type="entry name" value="BD-FAE-like_dom"/>
</dbReference>
<dbReference type="Gene3D" id="3.40.50.1820">
    <property type="entry name" value="alpha/beta hydrolase"/>
    <property type="match status" value="1"/>
</dbReference>
<reference evidence="4" key="1">
    <citation type="submission" date="2016-09" db="EMBL/GenBank/DDBJ databases">
        <authorList>
            <person name="Koehorst J."/>
        </authorList>
    </citation>
    <scope>NUCLEOTIDE SEQUENCE [LARGE SCALE GENOMIC DNA]</scope>
</reference>
<evidence type="ECO:0000256" key="1">
    <source>
        <dbReference type="ARBA" id="ARBA00022801"/>
    </source>
</evidence>
<dbReference type="AlphaFoldDB" id="A0A1C7P9N7"/>
<dbReference type="InterPro" id="IPR050300">
    <property type="entry name" value="GDXG_lipolytic_enzyme"/>
</dbReference>
<keyword evidence="1 3" id="KW-0378">Hydrolase</keyword>
<dbReference type="KEGG" id="agl:PYTT_1228"/>
<feature type="domain" description="BD-FAE-like" evidence="2">
    <location>
        <begin position="53"/>
        <end position="243"/>
    </location>
</feature>
<evidence type="ECO:0000313" key="3">
    <source>
        <dbReference type="EMBL" id="SEH85452.1"/>
    </source>
</evidence>
<evidence type="ECO:0000313" key="4">
    <source>
        <dbReference type="Proteomes" id="UP000176204"/>
    </source>
</evidence>
<proteinExistence type="predicted"/>
<accession>A0A1C7P9N7</accession>
<evidence type="ECO:0000259" key="2">
    <source>
        <dbReference type="Pfam" id="PF20434"/>
    </source>
</evidence>
<organism evidence="3 4">
    <name type="scientific">Akkermansia glycaniphila</name>
    <dbReference type="NCBI Taxonomy" id="1679444"/>
    <lineage>
        <taxon>Bacteria</taxon>
        <taxon>Pseudomonadati</taxon>
        <taxon>Verrucomicrobiota</taxon>
        <taxon>Verrucomicrobiia</taxon>
        <taxon>Verrucomicrobiales</taxon>
        <taxon>Akkermansiaceae</taxon>
        <taxon>Akkermansia</taxon>
    </lineage>
</organism>
<dbReference type="PANTHER" id="PTHR48081:SF6">
    <property type="entry name" value="PEPTIDASE S9 PROLYL OLIGOPEPTIDASE CATALYTIC DOMAIN-CONTAINING PROTEIN"/>
    <property type="match status" value="1"/>
</dbReference>
<keyword evidence="4" id="KW-1185">Reference proteome</keyword>
<dbReference type="SUPFAM" id="SSF53474">
    <property type="entry name" value="alpha/beta-Hydrolases"/>
    <property type="match status" value="1"/>
</dbReference>
<dbReference type="GO" id="GO:0016787">
    <property type="term" value="F:hydrolase activity"/>
    <property type="evidence" value="ECO:0007669"/>
    <property type="project" value="UniProtKB-KW"/>
</dbReference>
<protein>
    <submittedName>
        <fullName evidence="3">Alpha/beta hydrolase fold</fullName>
    </submittedName>
</protein>
<dbReference type="PANTHER" id="PTHR48081">
    <property type="entry name" value="AB HYDROLASE SUPERFAMILY PROTEIN C4A8.06C"/>
    <property type="match status" value="1"/>
</dbReference>